<accession>X7ELD2</accession>
<dbReference type="STRING" id="1449350.OCH239_11810"/>
<dbReference type="EMBL" id="JALZ01000003">
    <property type="protein sequence ID" value="ETX15943.1"/>
    <property type="molecule type" value="Genomic_DNA"/>
</dbReference>
<reference evidence="2 3" key="1">
    <citation type="submission" date="2014-01" db="EMBL/GenBank/DDBJ databases">
        <title>Roseivivax halodurans JCM 10272 Genome Sequencing.</title>
        <authorList>
            <person name="Lai Q."/>
            <person name="Li G."/>
            <person name="Shao Z."/>
        </authorList>
    </citation>
    <scope>NUCLEOTIDE SEQUENCE [LARGE SCALE GENOMIC DNA]</scope>
    <source>
        <strain evidence="2 3">JCM 10272</strain>
    </source>
</reference>
<organism evidence="2 3">
    <name type="scientific">Roseivivax halodurans JCM 10272</name>
    <dbReference type="NCBI Taxonomy" id="1449350"/>
    <lineage>
        <taxon>Bacteria</taxon>
        <taxon>Pseudomonadati</taxon>
        <taxon>Pseudomonadota</taxon>
        <taxon>Alphaproteobacteria</taxon>
        <taxon>Rhodobacterales</taxon>
        <taxon>Roseobacteraceae</taxon>
        <taxon>Roseivivax</taxon>
    </lineage>
</organism>
<evidence type="ECO:0000256" key="1">
    <source>
        <dbReference type="SAM" id="MobiDB-lite"/>
    </source>
</evidence>
<feature type="region of interest" description="Disordered" evidence="1">
    <location>
        <begin position="1"/>
        <end position="33"/>
    </location>
</feature>
<keyword evidence="3" id="KW-1185">Reference proteome</keyword>
<dbReference type="OrthoDB" id="5295703at2"/>
<dbReference type="RefSeq" id="WP_037259396.1">
    <property type="nucleotide sequence ID" value="NZ_JALZ01000003.1"/>
</dbReference>
<proteinExistence type="predicted"/>
<comment type="caution">
    <text evidence="2">The sequence shown here is derived from an EMBL/GenBank/DDBJ whole genome shotgun (WGS) entry which is preliminary data.</text>
</comment>
<gene>
    <name evidence="2" type="ORF">OCH239_11810</name>
</gene>
<dbReference type="Proteomes" id="UP000022447">
    <property type="component" value="Unassembled WGS sequence"/>
</dbReference>
<dbReference type="eggNOG" id="ENOG5032GY9">
    <property type="taxonomic scope" value="Bacteria"/>
</dbReference>
<name>X7ELD2_9RHOB</name>
<protein>
    <submittedName>
        <fullName evidence="2">Uncharacterized protein</fullName>
    </submittedName>
</protein>
<sequence>MEDPTFDAAPRPQAGPFGPNPILPGPGGLHPDEPAGAIADLIDRLSDRFEQLEYTVIDHLPVPEDNSHVQAALMERLSTLERRLAEVESAGVKDALTRILDAQMRQAEMIEAVRRDLASERSGPLDELRREVSTVSMRLDASATAKPAWVDPFVDALAPAPQEAMREIIGELSERIDRLATRPAPALDLTAQRQSLARFMAAGNTFLKRLEALVAGLAGEYLRLAEKIDGAQGTGGDAGVAELTRVVASLSEATSRLAVFATGAPDTLAQDQREFINDLRVTVAELVAEAERHRVAG</sequence>
<evidence type="ECO:0000313" key="2">
    <source>
        <dbReference type="EMBL" id="ETX15943.1"/>
    </source>
</evidence>
<dbReference type="AlphaFoldDB" id="X7ELD2"/>
<evidence type="ECO:0000313" key="3">
    <source>
        <dbReference type="Proteomes" id="UP000022447"/>
    </source>
</evidence>